<evidence type="ECO:0000256" key="16">
    <source>
        <dbReference type="SAM" id="MobiDB-lite"/>
    </source>
</evidence>
<keyword evidence="8" id="KW-0679">Respiratory chain</keyword>
<dbReference type="GO" id="GO:0005743">
    <property type="term" value="C:mitochondrial inner membrane"/>
    <property type="evidence" value="ECO:0007669"/>
    <property type="project" value="UniProtKB-SubCell"/>
</dbReference>
<evidence type="ECO:0000256" key="15">
    <source>
        <dbReference type="ARBA" id="ARBA00032528"/>
    </source>
</evidence>
<evidence type="ECO:0000256" key="2">
    <source>
        <dbReference type="ARBA" id="ARBA00004443"/>
    </source>
</evidence>
<evidence type="ECO:0000256" key="8">
    <source>
        <dbReference type="ARBA" id="ARBA00022660"/>
    </source>
</evidence>
<evidence type="ECO:0000256" key="10">
    <source>
        <dbReference type="ARBA" id="ARBA00022982"/>
    </source>
</evidence>
<dbReference type="Pfam" id="PF05347">
    <property type="entry name" value="Complex1_LYR"/>
    <property type="match status" value="1"/>
</dbReference>
<evidence type="ECO:0000256" key="14">
    <source>
        <dbReference type="ARBA" id="ARBA00030192"/>
    </source>
</evidence>
<dbReference type="PhylomeDB" id="A0A060SXC5"/>
<evidence type="ECO:0000256" key="4">
    <source>
        <dbReference type="ARBA" id="ARBA00011790"/>
    </source>
</evidence>
<evidence type="ECO:0000259" key="17">
    <source>
        <dbReference type="Pfam" id="PF05347"/>
    </source>
</evidence>
<evidence type="ECO:0000256" key="13">
    <source>
        <dbReference type="ARBA" id="ARBA00023136"/>
    </source>
</evidence>
<sequence>MRQPQPYHPQTFSQTTNEKTSKTTKRAMSVPFAQHNKRAVSSLYRQSLRLAKSWINRRDLFRAKALEIRQQFDENRDITDFRKSEALIQSTRDLLKRYAHPDPIIPSQRPGGTRFERNVPPPEGKIWNEGW</sequence>
<evidence type="ECO:0000256" key="6">
    <source>
        <dbReference type="ARBA" id="ARBA00022448"/>
    </source>
</evidence>
<keyword evidence="7" id="KW-0597">Phosphoprotein</keyword>
<evidence type="ECO:0000256" key="5">
    <source>
        <dbReference type="ARBA" id="ARBA00018684"/>
    </source>
</evidence>
<protein>
    <recommendedName>
        <fullName evidence="5">NADH dehydrogenase [ubiquinone] 1 beta subcomplex subunit 9</fullName>
    </recommendedName>
    <alternativeName>
        <fullName evidence="14">Complex I-B22</fullName>
    </alternativeName>
    <alternativeName>
        <fullName evidence="15">NADH-ubiquinone oxidoreductase B22 subunit</fullName>
    </alternativeName>
</protein>
<dbReference type="PANTHER" id="PTHR12868">
    <property type="entry name" value="NADH-UBIQUINONE OXIDOREDUCTASE B22 SUBUNIT"/>
    <property type="match status" value="1"/>
</dbReference>
<accession>A0A060SXC5</accession>
<keyword evidence="10" id="KW-0249">Electron transport</keyword>
<evidence type="ECO:0000256" key="7">
    <source>
        <dbReference type="ARBA" id="ARBA00022553"/>
    </source>
</evidence>
<dbReference type="GO" id="GO:0006120">
    <property type="term" value="P:mitochondrial electron transport, NADH to ubiquinone"/>
    <property type="evidence" value="ECO:0007669"/>
    <property type="project" value="InterPro"/>
</dbReference>
<dbReference type="CDD" id="cd20263">
    <property type="entry name" value="Complex1_LYR_NDUFB9_LYRM3"/>
    <property type="match status" value="1"/>
</dbReference>
<dbReference type="InterPro" id="IPR033034">
    <property type="entry name" value="NDUFB9"/>
</dbReference>
<comment type="function">
    <text evidence="1">Accessory subunit of the mitochondrial membrane respiratory chain NADH dehydrogenase (Complex I), that is believed to be not involved in catalysis. Complex I functions in the transfer of electrons from NADH to the respiratory chain. The immediate electron acceptor for the enzyme is believed to be ubiquinone.</text>
</comment>
<feature type="region of interest" description="Disordered" evidence="16">
    <location>
        <begin position="1"/>
        <end position="30"/>
    </location>
</feature>
<keyword evidence="6" id="KW-0813">Transport</keyword>
<dbReference type="InterPro" id="IPR045292">
    <property type="entry name" value="Complex1_LYR_NDUFB9_LYRM3"/>
</dbReference>
<evidence type="ECO:0000256" key="1">
    <source>
        <dbReference type="ARBA" id="ARBA00002920"/>
    </source>
</evidence>
<keyword evidence="11" id="KW-0007">Acetylation</keyword>
<dbReference type="AlphaFoldDB" id="A0A060SXC5"/>
<proteinExistence type="inferred from homology"/>
<reference evidence="18" key="2">
    <citation type="submission" date="2014-06" db="EMBL/GenBank/DDBJ databases">
        <title>The complete genome of Blastobotrys (Arxula) adeninivorans LS3 - a yeast of biotechnological interest.</title>
        <authorList>
            <person name="Kunze G."/>
            <person name="Gaillardin C."/>
            <person name="Czernicka M."/>
            <person name="Durrens P."/>
            <person name="Martin T."/>
            <person name="Boer E."/>
            <person name="Gabaldon T."/>
            <person name="Cruz J."/>
            <person name="Talla E."/>
            <person name="Marck C."/>
            <person name="Goffeau A."/>
            <person name="Barbe V."/>
            <person name="Baret P."/>
            <person name="Baronian K."/>
            <person name="Beier S."/>
            <person name="Bleykasten C."/>
            <person name="Bode R."/>
            <person name="Casaregola S."/>
            <person name="Despons L."/>
            <person name="Fairhead C."/>
            <person name="Giersberg M."/>
            <person name="Gierski P."/>
            <person name="Hahnel U."/>
            <person name="Hartmann A."/>
            <person name="Jankowska D."/>
            <person name="Jubin C."/>
            <person name="Jung P."/>
            <person name="Lafontaine I."/>
            <person name="Leh-Louis V."/>
            <person name="Lemaire M."/>
            <person name="Marcet-Houben M."/>
            <person name="Mascher M."/>
            <person name="Morel G."/>
            <person name="Richard G.-F."/>
            <person name="Riechen J."/>
            <person name="Sacerdot C."/>
            <person name="Sarkar A."/>
            <person name="Savel G."/>
            <person name="Schacherer J."/>
            <person name="Sherman D."/>
            <person name="Straub M.-L."/>
            <person name="Stein N."/>
            <person name="Thierry A."/>
            <person name="Trautwein-Schult A."/>
            <person name="Westhof E."/>
            <person name="Worch S."/>
            <person name="Dujon B."/>
            <person name="Souciet J.-L."/>
            <person name="Wincker P."/>
            <person name="Scholz U."/>
            <person name="Neuveglise N."/>
        </authorList>
    </citation>
    <scope>NUCLEOTIDE SEQUENCE</scope>
    <source>
        <strain evidence="18">LS3</strain>
    </source>
</reference>
<keyword evidence="9" id="KW-0999">Mitochondrion inner membrane</keyword>
<evidence type="ECO:0000256" key="3">
    <source>
        <dbReference type="ARBA" id="ARBA00009508"/>
    </source>
</evidence>
<feature type="domain" description="Complex 1 LYR protein" evidence="17">
    <location>
        <begin position="38"/>
        <end position="96"/>
    </location>
</feature>
<comment type="subunit">
    <text evidence="4">Mammalian complex I is composed of 45 different subunits.</text>
</comment>
<name>A0A060SXC5_BLAAD</name>
<feature type="region of interest" description="Disordered" evidence="16">
    <location>
        <begin position="99"/>
        <end position="131"/>
    </location>
</feature>
<comment type="similarity">
    <text evidence="3">Belongs to the complex I LYR family.</text>
</comment>
<keyword evidence="13" id="KW-0472">Membrane</keyword>
<evidence type="ECO:0000256" key="12">
    <source>
        <dbReference type="ARBA" id="ARBA00023128"/>
    </source>
</evidence>
<organism evidence="18">
    <name type="scientific">Blastobotrys adeninivorans</name>
    <name type="common">Yeast</name>
    <name type="synonym">Arxula adeninivorans</name>
    <dbReference type="NCBI Taxonomy" id="409370"/>
    <lineage>
        <taxon>Eukaryota</taxon>
        <taxon>Fungi</taxon>
        <taxon>Dikarya</taxon>
        <taxon>Ascomycota</taxon>
        <taxon>Saccharomycotina</taxon>
        <taxon>Dipodascomycetes</taxon>
        <taxon>Dipodascales</taxon>
        <taxon>Trichomonascaceae</taxon>
        <taxon>Blastobotrys</taxon>
    </lineage>
</organism>
<dbReference type="InterPro" id="IPR008011">
    <property type="entry name" value="Complex1_LYR_dom"/>
</dbReference>
<keyword evidence="12" id="KW-0496">Mitochondrion</keyword>
<dbReference type="PANTHER" id="PTHR12868:SF0">
    <property type="entry name" value="NADH DEHYDROGENASE [UBIQUINONE] 1 BETA SUBCOMPLEX SUBUNIT 9"/>
    <property type="match status" value="1"/>
</dbReference>
<dbReference type="EMBL" id="HG937691">
    <property type="protein sequence ID" value="CDP33159.1"/>
    <property type="molecule type" value="Genomic_DNA"/>
</dbReference>
<evidence type="ECO:0000256" key="9">
    <source>
        <dbReference type="ARBA" id="ARBA00022792"/>
    </source>
</evidence>
<feature type="compositionally biased region" description="Polar residues" evidence="16">
    <location>
        <begin position="8"/>
        <end position="18"/>
    </location>
</feature>
<gene>
    <name evidence="18" type="ORF">GNLVRS02_ARAD1A03036g</name>
</gene>
<comment type="subcellular location">
    <subcellularLocation>
        <location evidence="2">Mitochondrion inner membrane</location>
        <topology evidence="2">Peripheral membrane protein</topology>
        <orientation evidence="2">Matrix side</orientation>
    </subcellularLocation>
</comment>
<reference evidence="18" key="1">
    <citation type="submission" date="2014-02" db="EMBL/GenBank/DDBJ databases">
        <authorList>
            <person name="Genoscope - CEA"/>
        </authorList>
    </citation>
    <scope>NUCLEOTIDE SEQUENCE</scope>
    <source>
        <strain evidence="18">LS3</strain>
    </source>
</reference>
<evidence type="ECO:0000256" key="11">
    <source>
        <dbReference type="ARBA" id="ARBA00022990"/>
    </source>
</evidence>
<evidence type="ECO:0000313" key="18">
    <source>
        <dbReference type="EMBL" id="CDP33159.1"/>
    </source>
</evidence>